<keyword evidence="2" id="KW-1185">Reference proteome</keyword>
<sequence>MIVATSTTGFDILSWENKFVVPVGSTILSHHTLFSTAPAGACTTNGIHCGVGGLLSKGVREDILYPHNGEAEVTKVTRNNV</sequence>
<dbReference type="EMBL" id="JAOYFB010000036">
    <property type="protein sequence ID" value="KAK4017971.1"/>
    <property type="molecule type" value="Genomic_DNA"/>
</dbReference>
<dbReference type="Proteomes" id="UP001234178">
    <property type="component" value="Unassembled WGS sequence"/>
</dbReference>
<reference evidence="1 2" key="1">
    <citation type="journal article" date="2023" name="Nucleic Acids Res.">
        <title>The hologenome of Daphnia magna reveals possible DNA methylation and microbiome-mediated evolution of the host genome.</title>
        <authorList>
            <person name="Chaturvedi A."/>
            <person name="Li X."/>
            <person name="Dhandapani V."/>
            <person name="Marshall H."/>
            <person name="Kissane S."/>
            <person name="Cuenca-Cambronero M."/>
            <person name="Asole G."/>
            <person name="Calvet F."/>
            <person name="Ruiz-Romero M."/>
            <person name="Marangio P."/>
            <person name="Guigo R."/>
            <person name="Rago D."/>
            <person name="Mirbahai L."/>
            <person name="Eastwood N."/>
            <person name="Colbourne J.K."/>
            <person name="Zhou J."/>
            <person name="Mallon E."/>
            <person name="Orsini L."/>
        </authorList>
    </citation>
    <scope>NUCLEOTIDE SEQUENCE [LARGE SCALE GENOMIC DNA]</scope>
    <source>
        <strain evidence="1">LRV0_1</strain>
    </source>
</reference>
<name>A0ABQ9ZYJ3_9CRUS</name>
<evidence type="ECO:0000313" key="2">
    <source>
        <dbReference type="Proteomes" id="UP001234178"/>
    </source>
</evidence>
<comment type="caution">
    <text evidence="1">The sequence shown here is derived from an EMBL/GenBank/DDBJ whole genome shotgun (WGS) entry which is preliminary data.</text>
</comment>
<evidence type="ECO:0000313" key="1">
    <source>
        <dbReference type="EMBL" id="KAK4017971.1"/>
    </source>
</evidence>
<proteinExistence type="predicted"/>
<gene>
    <name evidence="1" type="ORF">OUZ56_000044</name>
</gene>
<organism evidence="1 2">
    <name type="scientific">Daphnia magna</name>
    <dbReference type="NCBI Taxonomy" id="35525"/>
    <lineage>
        <taxon>Eukaryota</taxon>
        <taxon>Metazoa</taxon>
        <taxon>Ecdysozoa</taxon>
        <taxon>Arthropoda</taxon>
        <taxon>Crustacea</taxon>
        <taxon>Branchiopoda</taxon>
        <taxon>Diplostraca</taxon>
        <taxon>Cladocera</taxon>
        <taxon>Anomopoda</taxon>
        <taxon>Daphniidae</taxon>
        <taxon>Daphnia</taxon>
    </lineage>
</organism>
<accession>A0ABQ9ZYJ3</accession>
<protein>
    <submittedName>
        <fullName evidence="1">Uncharacterized protein</fullName>
    </submittedName>
</protein>